<keyword evidence="5 7" id="KW-1133">Transmembrane helix</keyword>
<evidence type="ECO:0000256" key="5">
    <source>
        <dbReference type="ARBA" id="ARBA00022989"/>
    </source>
</evidence>
<dbReference type="AlphaFoldDB" id="N6X598"/>
<comment type="similarity">
    <text evidence="7">Belongs to the binding-protein-dependent transport system permease family.</text>
</comment>
<feature type="transmembrane region" description="Helical" evidence="7">
    <location>
        <begin position="187"/>
        <end position="209"/>
    </location>
</feature>
<organism evidence="9 10">
    <name type="scientific">Schaalia cardiffensis F0333</name>
    <dbReference type="NCBI Taxonomy" id="888050"/>
    <lineage>
        <taxon>Bacteria</taxon>
        <taxon>Bacillati</taxon>
        <taxon>Actinomycetota</taxon>
        <taxon>Actinomycetes</taxon>
        <taxon>Actinomycetales</taxon>
        <taxon>Actinomycetaceae</taxon>
        <taxon>Schaalia</taxon>
    </lineage>
</organism>
<keyword evidence="6 7" id="KW-0472">Membrane</keyword>
<dbReference type="PANTHER" id="PTHR30193:SF41">
    <property type="entry name" value="DIACETYLCHITOBIOSE UPTAKE SYSTEM PERMEASE PROTEIN NGCF"/>
    <property type="match status" value="1"/>
</dbReference>
<dbReference type="Proteomes" id="UP000013015">
    <property type="component" value="Unassembled WGS sequence"/>
</dbReference>
<keyword evidence="10" id="KW-1185">Reference proteome</keyword>
<dbReference type="Pfam" id="PF00528">
    <property type="entry name" value="BPD_transp_1"/>
    <property type="match status" value="1"/>
</dbReference>
<evidence type="ECO:0000256" key="1">
    <source>
        <dbReference type="ARBA" id="ARBA00004651"/>
    </source>
</evidence>
<dbReference type="OrthoDB" id="3810889at2"/>
<evidence type="ECO:0000256" key="6">
    <source>
        <dbReference type="ARBA" id="ARBA00023136"/>
    </source>
</evidence>
<feature type="transmembrane region" description="Helical" evidence="7">
    <location>
        <begin position="104"/>
        <end position="122"/>
    </location>
</feature>
<feature type="transmembrane region" description="Helical" evidence="7">
    <location>
        <begin position="12"/>
        <end position="34"/>
    </location>
</feature>
<protein>
    <submittedName>
        <fullName evidence="9">ABC superfamily ATP binding cassette transporter, membrane protein</fullName>
    </submittedName>
</protein>
<dbReference type="PROSITE" id="PS50928">
    <property type="entry name" value="ABC_TM1"/>
    <property type="match status" value="1"/>
</dbReference>
<dbReference type="InterPro" id="IPR051393">
    <property type="entry name" value="ABC_transporter_permease"/>
</dbReference>
<evidence type="ECO:0000256" key="3">
    <source>
        <dbReference type="ARBA" id="ARBA00022475"/>
    </source>
</evidence>
<evidence type="ECO:0000313" key="9">
    <source>
        <dbReference type="EMBL" id="ENO18916.1"/>
    </source>
</evidence>
<feature type="domain" description="ABC transmembrane type-1" evidence="8">
    <location>
        <begin position="67"/>
        <end position="270"/>
    </location>
</feature>
<keyword evidence="2 7" id="KW-0813">Transport</keyword>
<gene>
    <name evidence="9" type="ORF">HMPREF9004_0251</name>
</gene>
<dbReference type="GO" id="GO:0005886">
    <property type="term" value="C:plasma membrane"/>
    <property type="evidence" value="ECO:0007669"/>
    <property type="project" value="UniProtKB-SubCell"/>
</dbReference>
<accession>N6X598</accession>
<dbReference type="SUPFAM" id="SSF161098">
    <property type="entry name" value="MetI-like"/>
    <property type="match status" value="1"/>
</dbReference>
<evidence type="ECO:0000313" key="10">
    <source>
        <dbReference type="Proteomes" id="UP000013015"/>
    </source>
</evidence>
<dbReference type="RefSeq" id="WP_005961896.1">
    <property type="nucleotide sequence ID" value="NZ_CP040505.1"/>
</dbReference>
<dbReference type="HOGENOM" id="CLU_016047_0_0_11"/>
<dbReference type="Gene3D" id="1.10.3720.10">
    <property type="entry name" value="MetI-like"/>
    <property type="match status" value="1"/>
</dbReference>
<dbReference type="InterPro" id="IPR000515">
    <property type="entry name" value="MetI-like"/>
</dbReference>
<dbReference type="PATRIC" id="fig|888050.3.peg.245"/>
<feature type="transmembrane region" description="Helical" evidence="7">
    <location>
        <begin position="252"/>
        <end position="271"/>
    </location>
</feature>
<keyword evidence="4 7" id="KW-0812">Transmembrane</keyword>
<keyword evidence="3" id="KW-1003">Cell membrane</keyword>
<dbReference type="STRING" id="888050.HMPREF9004_0251"/>
<dbReference type="InterPro" id="IPR035906">
    <property type="entry name" value="MetI-like_sf"/>
</dbReference>
<evidence type="ECO:0000256" key="2">
    <source>
        <dbReference type="ARBA" id="ARBA00022448"/>
    </source>
</evidence>
<dbReference type="GO" id="GO:0055085">
    <property type="term" value="P:transmembrane transport"/>
    <property type="evidence" value="ECO:0007669"/>
    <property type="project" value="InterPro"/>
</dbReference>
<evidence type="ECO:0000256" key="4">
    <source>
        <dbReference type="ARBA" id="ARBA00022692"/>
    </source>
</evidence>
<dbReference type="EMBL" id="AQHZ01000005">
    <property type="protein sequence ID" value="ENO18916.1"/>
    <property type="molecule type" value="Genomic_DNA"/>
</dbReference>
<dbReference type="eggNOG" id="COG1175">
    <property type="taxonomic scope" value="Bacteria"/>
</dbReference>
<name>N6X598_9ACTO</name>
<dbReference type="PANTHER" id="PTHR30193">
    <property type="entry name" value="ABC TRANSPORTER PERMEASE PROTEIN"/>
    <property type="match status" value="1"/>
</dbReference>
<evidence type="ECO:0000256" key="7">
    <source>
        <dbReference type="RuleBase" id="RU363032"/>
    </source>
</evidence>
<reference evidence="9 10" key="1">
    <citation type="submission" date="2013-03" db="EMBL/GenBank/DDBJ databases">
        <title>Reference genome for the Human Microbiome Project.</title>
        <authorList>
            <person name="Aqrawi P."/>
            <person name="Ayvaz T."/>
            <person name="Bess C."/>
            <person name="Blankenburg K."/>
            <person name="Coyle M."/>
            <person name="Deng J."/>
            <person name="Forbes L."/>
            <person name="Fowler G."/>
            <person name="Francisco L."/>
            <person name="Fu Q."/>
            <person name="Gibbs R."/>
            <person name="Gross S."/>
            <person name="Gubbala S."/>
            <person name="Hale W."/>
            <person name="Hemphill L."/>
            <person name="Highlander S."/>
            <person name="Hirani K."/>
            <person name="Jackson L."/>
            <person name="Jakkamsetti A."/>
            <person name="Javaid M."/>
            <person name="Jayaseelan J.C."/>
            <person name="Jiang H."/>
            <person name="Joshi V."/>
            <person name="Korchina V."/>
            <person name="Kovar C."/>
            <person name="Lara F."/>
            <person name="Lee S."/>
            <person name="Liu Y."/>
            <person name="Mata R."/>
            <person name="Mathew T."/>
            <person name="Munidasa M."/>
            <person name="Muzny D."/>
            <person name="Nazareth L."/>
            <person name="Ngo R."/>
            <person name="Nguyen L."/>
            <person name="Nguyen N."/>
            <person name="Okwuonu G."/>
            <person name="Ongeri F."/>
            <person name="Palculict T."/>
            <person name="Patil S."/>
            <person name="Petrosino J."/>
            <person name="Pham C."/>
            <person name="Pham P."/>
            <person name="Pu L.-L."/>
            <person name="Qin X."/>
            <person name="Qu J."/>
            <person name="Reid J."/>
            <person name="Ross M."/>
            <person name="Ruth R."/>
            <person name="Saada N."/>
            <person name="San Lucas F."/>
            <person name="Santibanez J."/>
            <person name="Shang Y."/>
            <person name="Simmons D."/>
            <person name="Song X.-Z."/>
            <person name="Tang L.-Y."/>
            <person name="Thornton R."/>
            <person name="Warren J."/>
            <person name="Weissenberger G."/>
            <person name="Wilczek-Boney K."/>
            <person name="Worley K."/>
            <person name="Youmans B."/>
            <person name="Zhang J."/>
            <person name="Zhang L."/>
            <person name="Zhao Z."/>
            <person name="Zhou C."/>
            <person name="Zhu D."/>
            <person name="Zhu Y."/>
        </authorList>
    </citation>
    <scope>NUCLEOTIDE SEQUENCE [LARGE SCALE GENOMIC DNA]</scope>
    <source>
        <strain evidence="9 10">F0333</strain>
    </source>
</reference>
<feature type="transmembrane region" description="Helical" evidence="7">
    <location>
        <begin position="66"/>
        <end position="92"/>
    </location>
</feature>
<comment type="caution">
    <text evidence="9">The sequence shown here is derived from an EMBL/GenBank/DDBJ whole genome shotgun (WGS) entry which is preliminary data.</text>
</comment>
<proteinExistence type="inferred from homology"/>
<sequence>MLKSLKRFGPIFLGPTLISFTLAFLAPFAIGLYLSLCKFTTVTNASFIGIQNYIDAFSERQGFVHALLFTAAITIVSVITVNIFAFAIAYVLTRKLKGTNFFRTVFFMPNLIGGIVLGYTWQTIINAVLLHWQTTLVTDAKYGFIGIIVLLNWQMVGYMMIIYIAGLQAVPKDLIEAAEIDGAGKWLILRNVTIPMVMPSITICLFLTLSNSFKLFDQNLALTNGQPLNMTEMAALNIVNTFFARTGFEGVGQAKAVIFFLLVSLIAFIQLRATRGKEVEA</sequence>
<evidence type="ECO:0000259" key="8">
    <source>
        <dbReference type="PROSITE" id="PS50928"/>
    </source>
</evidence>
<dbReference type="CDD" id="cd06261">
    <property type="entry name" value="TM_PBP2"/>
    <property type="match status" value="1"/>
</dbReference>
<comment type="subcellular location">
    <subcellularLocation>
        <location evidence="1 7">Cell membrane</location>
        <topology evidence="1 7">Multi-pass membrane protein</topology>
    </subcellularLocation>
</comment>
<feature type="transmembrane region" description="Helical" evidence="7">
    <location>
        <begin position="142"/>
        <end position="166"/>
    </location>
</feature>